<organism evidence="3 4">
    <name type="scientific">Pythium oligandrum</name>
    <name type="common">Mycoparasitic fungus</name>
    <dbReference type="NCBI Taxonomy" id="41045"/>
    <lineage>
        <taxon>Eukaryota</taxon>
        <taxon>Sar</taxon>
        <taxon>Stramenopiles</taxon>
        <taxon>Oomycota</taxon>
        <taxon>Peronosporomycetes</taxon>
        <taxon>Pythiales</taxon>
        <taxon>Pythiaceae</taxon>
        <taxon>Pythium</taxon>
    </lineage>
</organism>
<keyword evidence="2" id="KW-0812">Transmembrane</keyword>
<feature type="transmembrane region" description="Helical" evidence="2">
    <location>
        <begin position="194"/>
        <end position="215"/>
    </location>
</feature>
<reference evidence="3" key="1">
    <citation type="submission" date="2019-03" db="EMBL/GenBank/DDBJ databases">
        <title>Long read genome sequence of the mycoparasitic Pythium oligandrum ATCC 38472 isolated from sugarbeet rhizosphere.</title>
        <authorList>
            <person name="Gaulin E."/>
        </authorList>
    </citation>
    <scope>NUCLEOTIDE SEQUENCE</scope>
    <source>
        <strain evidence="3">ATCC 38472_TT</strain>
    </source>
</reference>
<gene>
    <name evidence="3" type="ORF">Poli38472_008737</name>
</gene>
<accession>A0A8K1C443</accession>
<dbReference type="AlphaFoldDB" id="A0A8K1C443"/>
<name>A0A8K1C443_PYTOL</name>
<feature type="compositionally biased region" description="Low complexity" evidence="1">
    <location>
        <begin position="135"/>
        <end position="146"/>
    </location>
</feature>
<dbReference type="EMBL" id="SPLM01000146">
    <property type="protein sequence ID" value="TMW56089.1"/>
    <property type="molecule type" value="Genomic_DNA"/>
</dbReference>
<dbReference type="OrthoDB" id="46152at2759"/>
<protein>
    <submittedName>
        <fullName evidence="3">Uncharacterized protein</fullName>
    </submittedName>
</protein>
<comment type="caution">
    <text evidence="3">The sequence shown here is derived from an EMBL/GenBank/DDBJ whole genome shotgun (WGS) entry which is preliminary data.</text>
</comment>
<evidence type="ECO:0000313" key="4">
    <source>
        <dbReference type="Proteomes" id="UP000794436"/>
    </source>
</evidence>
<keyword evidence="4" id="KW-1185">Reference proteome</keyword>
<evidence type="ECO:0000256" key="2">
    <source>
        <dbReference type="SAM" id="Phobius"/>
    </source>
</evidence>
<feature type="transmembrane region" description="Helical" evidence="2">
    <location>
        <begin position="96"/>
        <end position="122"/>
    </location>
</feature>
<keyword evidence="2" id="KW-1133">Transmembrane helix</keyword>
<sequence>MKAQDETRPLVSVASKEDVWRANATLVELQQACAVHKTCDECLAASYACHFCEFDFQCHAIGSPLGCITGISQCHHLEDCERQEPQHVGYGPPPSVVIAVLCLVVTLTCCLCGLSAICSVFLRSARRRRQKPRNATPTAATEPASPDQSEPLLSTIDEDESILTFEEDVDGVAIERLNRLHEERSSSRVSWKTVCFRLTWLGALVVVTVLALMFYPRMPDYNVCNRQFEWESILQSLRHLSPKIEYDVLISVINENRFGFVLEKGRADIYHNETWVGRWELNQTWEAKAGAISDVIAPIRLDPGYAEGIALWNAFRKNELIFRINASITGSITWGHHKIYRISSAVPDIEFLVGAEYDRGLCKCTEYLEPQ</sequence>
<evidence type="ECO:0000313" key="3">
    <source>
        <dbReference type="EMBL" id="TMW56089.1"/>
    </source>
</evidence>
<evidence type="ECO:0000256" key="1">
    <source>
        <dbReference type="SAM" id="MobiDB-lite"/>
    </source>
</evidence>
<keyword evidence="2" id="KW-0472">Membrane</keyword>
<proteinExistence type="predicted"/>
<dbReference type="Proteomes" id="UP000794436">
    <property type="component" value="Unassembled WGS sequence"/>
</dbReference>
<feature type="region of interest" description="Disordered" evidence="1">
    <location>
        <begin position="131"/>
        <end position="152"/>
    </location>
</feature>